<dbReference type="Pfam" id="PF00877">
    <property type="entry name" value="NLPC_P60"/>
    <property type="match status" value="1"/>
</dbReference>
<dbReference type="PROSITE" id="PS51935">
    <property type="entry name" value="NLPC_P60"/>
    <property type="match status" value="1"/>
</dbReference>
<dbReference type="EMBL" id="KJ094030">
    <property type="protein sequence ID" value="AHL19319.1"/>
    <property type="molecule type" value="Genomic_DNA"/>
</dbReference>
<sequence length="795" mass="88442">MTTVKRMPEFDLKFVTEKNDYLIRYDARNPSSDTLAEKVISVTTKNAMSDDSAVFSIVVAGDTEWDKILDSNDVVILKIYPNLRVMMPDNVVVLVGLISEVRREGDYSNNSIIYRITGQSFAKSFMQFQLGVIQEVSVVITDIGWLPDSKADGVEFTGKTAAEIGKSITDRFKKYMKYNFNREYTMENFLDYSFSSWKDYEKLADPTPFINYEGSLKQLLDDVTAKPFNELFFESTSDEKCKMIMRRTPFNKEDWDKLPSYKISTEAVISDSLAKGDTEAYSIFNVTSGNMAGATSVDLNSFPQYHQALVDKYGYKKLEVDNRYLFESSTDGSSTTEKADVGSKEKTKTVITYSKFNSFMRSYTSDQVRMNQSSIAKSLVDSYDKLTTSQANQLLAKYSAVGAISEADFKKIVGDIAEGDNTGTATLDFDSVNSWFSLNYSSLSEVSTNRDATIKAFVKNFANTDEDQATKIVALYISSQGVMTKEKFDAIIKESTSSRTKDPDNTTGNSSSALQYFSKTIYNWYSENANFYAGDIKVIGSPVYRLGSKLLVEDKQQGDEWEFYIESVSHEYSYTAGYTTTLGVTRGLNNKGKDRFTHLWGKSSDFKGGLLGEKTSAELIQEAGSTSSGSDGSGDVSAPDVQGSDVAVAALRYGLAHKKPEKKSVYSFGGGRGSSNPMEGKEPYAMDCSSFVWWCYKACGVTLAGAQTQAILGDDRFNTVSSRGSKSKEIFKKMQVGDLVYFYDNNTHIGMYAGEGKFLGCNGDGSWDTNGGVQLKPMDSGYWWTQFQGHVIRFV</sequence>
<dbReference type="GO" id="GO:0006508">
    <property type="term" value="P:proteolysis"/>
    <property type="evidence" value="ECO:0007669"/>
    <property type="project" value="UniProtKB-KW"/>
</dbReference>
<protein>
    <submittedName>
        <fullName evidence="6">Putative tail lysin</fullName>
    </submittedName>
</protein>
<dbReference type="InterPro" id="IPR000064">
    <property type="entry name" value="NLP_P60_dom"/>
</dbReference>
<dbReference type="PANTHER" id="PTHR47053:SF1">
    <property type="entry name" value="MUREIN DD-ENDOPEPTIDASE MEPH-RELATED"/>
    <property type="match status" value="1"/>
</dbReference>
<gene>
    <name evidence="6" type="ORF">LP083-2_112</name>
</gene>
<keyword evidence="3" id="KW-0378">Hydrolase</keyword>
<dbReference type="GeneID" id="19735678"/>
<proteinExistence type="inferred from homology"/>
<name>A0A059T6T7_9CAUD</name>
<comment type="similarity">
    <text evidence="1">Belongs to the peptidase C40 family.</text>
</comment>
<evidence type="ECO:0000256" key="2">
    <source>
        <dbReference type="ARBA" id="ARBA00022670"/>
    </source>
</evidence>
<evidence type="ECO:0000313" key="7">
    <source>
        <dbReference type="Proteomes" id="UP000026997"/>
    </source>
</evidence>
<dbReference type="PANTHER" id="PTHR47053">
    <property type="entry name" value="MUREIN DD-ENDOPEPTIDASE MEPH-RELATED"/>
    <property type="match status" value="1"/>
</dbReference>
<feature type="domain" description="NlpC/P60" evidence="5">
    <location>
        <begin position="644"/>
        <end position="795"/>
    </location>
</feature>
<dbReference type="RefSeq" id="YP_009044568.1">
    <property type="nucleotide sequence ID" value="NC_024383.1"/>
</dbReference>
<dbReference type="Proteomes" id="UP000026997">
    <property type="component" value="Segment"/>
</dbReference>
<evidence type="ECO:0000313" key="6">
    <source>
        <dbReference type="EMBL" id="AHL19319.1"/>
    </source>
</evidence>
<dbReference type="Gene3D" id="3.90.1720.10">
    <property type="entry name" value="endopeptidase domain like (from Nostoc punctiforme)"/>
    <property type="match status" value="1"/>
</dbReference>
<keyword evidence="4" id="KW-0788">Thiol protease</keyword>
<dbReference type="KEGG" id="vg:19735678"/>
<dbReference type="InterPro" id="IPR038765">
    <property type="entry name" value="Papain-like_cys_pep_sf"/>
</dbReference>
<keyword evidence="2" id="KW-0645">Protease</keyword>
<dbReference type="GO" id="GO:0001897">
    <property type="term" value="P:symbiont-mediated cytolysis of host cell"/>
    <property type="evidence" value="ECO:0007669"/>
    <property type="project" value="UniProtKB-ARBA"/>
</dbReference>
<evidence type="ECO:0000256" key="3">
    <source>
        <dbReference type="ARBA" id="ARBA00022801"/>
    </source>
</evidence>
<evidence type="ECO:0000256" key="1">
    <source>
        <dbReference type="ARBA" id="ARBA00007074"/>
    </source>
</evidence>
<evidence type="ECO:0000256" key="4">
    <source>
        <dbReference type="ARBA" id="ARBA00022807"/>
    </source>
</evidence>
<evidence type="ECO:0000259" key="5">
    <source>
        <dbReference type="PROSITE" id="PS51935"/>
    </source>
</evidence>
<dbReference type="OrthoDB" id="684at10239"/>
<reference evidence="6 7" key="1">
    <citation type="journal article" date="2014" name="Appl. Environ. Microbiol.">
        <title>Comparative genomic and morphological analysis of Listeria phages isolated from farm environments.</title>
        <authorList>
            <person name="Denes T."/>
            <person name="Vongkamjan K."/>
            <person name="Ackermann H.W."/>
            <person name="Moreno Switt A.I."/>
            <person name="Wiedmann M."/>
            <person name="den Bakker H.C."/>
        </authorList>
    </citation>
    <scope>NUCLEOTIDE SEQUENCE [LARGE SCALE GENOMIC DNA]</scope>
</reference>
<dbReference type="SUPFAM" id="SSF54001">
    <property type="entry name" value="Cysteine proteinases"/>
    <property type="match status" value="1"/>
</dbReference>
<dbReference type="GO" id="GO:0008234">
    <property type="term" value="F:cysteine-type peptidase activity"/>
    <property type="evidence" value="ECO:0007669"/>
    <property type="project" value="UniProtKB-KW"/>
</dbReference>
<dbReference type="SMR" id="A0A059T6T7"/>
<keyword evidence="7" id="KW-1185">Reference proteome</keyword>
<dbReference type="InterPro" id="IPR051202">
    <property type="entry name" value="Peptidase_C40"/>
</dbReference>
<accession>A0A059T6T7</accession>
<organism evidence="6 7">
    <name type="scientific">Listeria phage LP-083-2</name>
    <dbReference type="NCBI Taxonomy" id="1458855"/>
    <lineage>
        <taxon>Viruses</taxon>
        <taxon>Duplodnaviria</taxon>
        <taxon>Heunggongvirae</taxon>
        <taxon>Uroviricota</taxon>
        <taxon>Caudoviricetes</taxon>
        <taxon>Herelleviridae</taxon>
        <taxon>Jasinskavirinae</taxon>
        <taxon>Pecentumvirus</taxon>
        <taxon>Pecentumvirus LP0832</taxon>
    </lineage>
</organism>